<dbReference type="EnsemblPlants" id="OB01G25750.1">
    <property type="protein sequence ID" value="OB01G25750.1"/>
    <property type="gene ID" value="OB01G25750"/>
</dbReference>
<dbReference type="Proteomes" id="UP000006038">
    <property type="component" value="Chromosome 1"/>
</dbReference>
<organism evidence="9">
    <name type="scientific">Oryza brachyantha</name>
    <name type="common">malo sina</name>
    <dbReference type="NCBI Taxonomy" id="4533"/>
    <lineage>
        <taxon>Eukaryota</taxon>
        <taxon>Viridiplantae</taxon>
        <taxon>Streptophyta</taxon>
        <taxon>Embryophyta</taxon>
        <taxon>Tracheophyta</taxon>
        <taxon>Spermatophyta</taxon>
        <taxon>Magnoliopsida</taxon>
        <taxon>Liliopsida</taxon>
        <taxon>Poales</taxon>
        <taxon>Poaceae</taxon>
        <taxon>BOP clade</taxon>
        <taxon>Oryzoideae</taxon>
        <taxon>Oryzeae</taxon>
        <taxon>Oryzinae</taxon>
        <taxon>Oryza</taxon>
    </lineage>
</organism>
<dbReference type="GO" id="GO:0016757">
    <property type="term" value="F:glycosyltransferase activity"/>
    <property type="evidence" value="ECO:0007669"/>
    <property type="project" value="UniProtKB-KW"/>
</dbReference>
<dbReference type="GO" id="GO:0006004">
    <property type="term" value="P:fucose metabolic process"/>
    <property type="evidence" value="ECO:0007669"/>
    <property type="project" value="UniProtKB-KW"/>
</dbReference>
<evidence type="ECO:0000256" key="6">
    <source>
        <dbReference type="ARBA" id="ARBA00030350"/>
    </source>
</evidence>
<dbReference type="STRING" id="4533.J3L019"/>
<evidence type="ECO:0000256" key="4">
    <source>
        <dbReference type="ARBA" id="ARBA00023253"/>
    </source>
</evidence>
<dbReference type="Gramene" id="OB01G25750.1">
    <property type="protein sequence ID" value="OB01G25750.1"/>
    <property type="gene ID" value="OB01G25750"/>
</dbReference>
<keyword evidence="2" id="KW-0328">Glycosyltransferase</keyword>
<keyword evidence="5" id="KW-0119">Carbohydrate metabolism</keyword>
<evidence type="ECO:0000256" key="3">
    <source>
        <dbReference type="ARBA" id="ARBA00022679"/>
    </source>
</evidence>
<protein>
    <recommendedName>
        <fullName evidence="6">O-fucosyltransferase family protein</fullName>
    </recommendedName>
</protein>
<keyword evidence="4" id="KW-0294">Fucose metabolism</keyword>
<dbReference type="InterPro" id="IPR052272">
    <property type="entry name" value="GT106_glycosyltransferase"/>
</dbReference>
<keyword evidence="3" id="KW-0808">Transferase</keyword>
<name>J3L019_ORYBR</name>
<keyword evidence="10" id="KW-1185">Reference proteome</keyword>
<sequence>MPQRHLGSLALSAILMRSQICNAVAIAKIMNATLILPVLKQDQIWKDQTFQHANLGQRRQARCGGQRGGVLGGSWEEAAAVGETALGQRGLGDGEGGGGLSVDAAASSGTAACSGTATCSGRARMEDDDSVPFAASASTSVVASLVAVAFTGLDALDFVLLEALDVTMALAVVVVLAQITRTRTTAHRQEINRMDASTSFAASEHHHHHPLPTAKLQQTPQQ</sequence>
<evidence type="ECO:0000313" key="9">
    <source>
        <dbReference type="EnsemblPlants" id="OB01G25750.1"/>
    </source>
</evidence>
<evidence type="ECO:0000313" key="10">
    <source>
        <dbReference type="Proteomes" id="UP000006038"/>
    </source>
</evidence>
<accession>J3L019</accession>
<proteinExistence type="inferred from homology"/>
<dbReference type="PANTHER" id="PTHR31933:SF1">
    <property type="entry name" value="PROTEIN PECTIC ARABINOGALACTAN SYNTHESIS-RELATED"/>
    <property type="match status" value="1"/>
</dbReference>
<evidence type="ECO:0000256" key="1">
    <source>
        <dbReference type="ARBA" id="ARBA00007737"/>
    </source>
</evidence>
<feature type="signal peptide" evidence="8">
    <location>
        <begin position="1"/>
        <end position="23"/>
    </location>
</feature>
<evidence type="ECO:0000256" key="2">
    <source>
        <dbReference type="ARBA" id="ARBA00022676"/>
    </source>
</evidence>
<comment type="similarity">
    <text evidence="1">Belongs to the glycosyltransferase GT106 family.</text>
</comment>
<keyword evidence="8" id="KW-0732">Signal</keyword>
<evidence type="ECO:0000256" key="7">
    <source>
        <dbReference type="SAM" id="MobiDB-lite"/>
    </source>
</evidence>
<evidence type="ECO:0000256" key="8">
    <source>
        <dbReference type="SAM" id="SignalP"/>
    </source>
</evidence>
<feature type="region of interest" description="Disordered" evidence="7">
    <location>
        <begin position="199"/>
        <end position="222"/>
    </location>
</feature>
<dbReference type="Pfam" id="PF10250">
    <property type="entry name" value="O-FucT"/>
    <property type="match status" value="1"/>
</dbReference>
<dbReference type="HOGENOM" id="CLU_1247037_0_0_1"/>
<dbReference type="InterPro" id="IPR019378">
    <property type="entry name" value="GDP-Fuc_O-FucTrfase"/>
</dbReference>
<evidence type="ECO:0000256" key="5">
    <source>
        <dbReference type="ARBA" id="ARBA00023277"/>
    </source>
</evidence>
<reference evidence="9" key="2">
    <citation type="submission" date="2013-04" db="UniProtKB">
        <authorList>
            <consortium name="EnsemblPlants"/>
        </authorList>
    </citation>
    <scope>IDENTIFICATION</scope>
</reference>
<dbReference type="AlphaFoldDB" id="J3L019"/>
<dbReference type="PANTHER" id="PTHR31933">
    <property type="entry name" value="O-FUCOSYLTRANSFERASE 2-RELATED"/>
    <property type="match status" value="1"/>
</dbReference>
<feature type="chain" id="PRO_5003772944" description="O-fucosyltransferase family protein" evidence="8">
    <location>
        <begin position="24"/>
        <end position="222"/>
    </location>
</feature>
<reference evidence="9" key="1">
    <citation type="journal article" date="2013" name="Nat. Commun.">
        <title>Whole-genome sequencing of Oryza brachyantha reveals mechanisms underlying Oryza genome evolution.</title>
        <authorList>
            <person name="Chen J."/>
            <person name="Huang Q."/>
            <person name="Gao D."/>
            <person name="Wang J."/>
            <person name="Lang Y."/>
            <person name="Liu T."/>
            <person name="Li B."/>
            <person name="Bai Z."/>
            <person name="Luis Goicoechea J."/>
            <person name="Liang C."/>
            <person name="Chen C."/>
            <person name="Zhang W."/>
            <person name="Sun S."/>
            <person name="Liao Y."/>
            <person name="Zhang X."/>
            <person name="Yang L."/>
            <person name="Song C."/>
            <person name="Wang M."/>
            <person name="Shi J."/>
            <person name="Liu G."/>
            <person name="Liu J."/>
            <person name="Zhou H."/>
            <person name="Zhou W."/>
            <person name="Yu Q."/>
            <person name="An N."/>
            <person name="Chen Y."/>
            <person name="Cai Q."/>
            <person name="Wang B."/>
            <person name="Liu B."/>
            <person name="Min J."/>
            <person name="Huang Y."/>
            <person name="Wu H."/>
            <person name="Li Z."/>
            <person name="Zhang Y."/>
            <person name="Yin Y."/>
            <person name="Song W."/>
            <person name="Jiang J."/>
            <person name="Jackson S.A."/>
            <person name="Wing R.A."/>
            <person name="Wang J."/>
            <person name="Chen M."/>
        </authorList>
    </citation>
    <scope>NUCLEOTIDE SEQUENCE [LARGE SCALE GENOMIC DNA]</scope>
    <source>
        <strain evidence="9">cv. IRGC 101232</strain>
    </source>
</reference>